<name>A0A9D2PAT4_9FIRM</name>
<organism evidence="3 4">
    <name type="scientific">Candidatus Lachnoclostridium pullistercoris</name>
    <dbReference type="NCBI Taxonomy" id="2838632"/>
    <lineage>
        <taxon>Bacteria</taxon>
        <taxon>Bacillati</taxon>
        <taxon>Bacillota</taxon>
        <taxon>Clostridia</taxon>
        <taxon>Lachnospirales</taxon>
        <taxon>Lachnospiraceae</taxon>
    </lineage>
</organism>
<proteinExistence type="predicted"/>
<dbReference type="EMBL" id="DWWL01000007">
    <property type="protein sequence ID" value="HJC46744.1"/>
    <property type="molecule type" value="Genomic_DNA"/>
</dbReference>
<evidence type="ECO:0000313" key="4">
    <source>
        <dbReference type="Proteomes" id="UP000823883"/>
    </source>
</evidence>
<dbReference type="Proteomes" id="UP000823883">
    <property type="component" value="Unassembled WGS sequence"/>
</dbReference>
<protein>
    <recommendedName>
        <fullName evidence="5">Lipoprotein</fullName>
    </recommendedName>
</protein>
<sequence>MKKIRKYGLSVLLTLVICLLTACGGSGTSGESTAQTTAGEEKTTTKSGADGASESTGVIDGMLDDVEDGVEDAVDGVTGKTESGSDNR</sequence>
<feature type="signal peptide" evidence="2">
    <location>
        <begin position="1"/>
        <end position="24"/>
    </location>
</feature>
<evidence type="ECO:0000313" key="3">
    <source>
        <dbReference type="EMBL" id="HJC46744.1"/>
    </source>
</evidence>
<feature type="chain" id="PRO_5039446189" description="Lipoprotein" evidence="2">
    <location>
        <begin position="25"/>
        <end position="88"/>
    </location>
</feature>
<gene>
    <name evidence="3" type="ORF">IAA04_01675</name>
</gene>
<evidence type="ECO:0000256" key="2">
    <source>
        <dbReference type="SAM" id="SignalP"/>
    </source>
</evidence>
<evidence type="ECO:0000256" key="1">
    <source>
        <dbReference type="SAM" id="MobiDB-lite"/>
    </source>
</evidence>
<evidence type="ECO:0008006" key="5">
    <source>
        <dbReference type="Google" id="ProtNLM"/>
    </source>
</evidence>
<accession>A0A9D2PAT4</accession>
<feature type="region of interest" description="Disordered" evidence="1">
    <location>
        <begin position="25"/>
        <end position="59"/>
    </location>
</feature>
<dbReference type="AlphaFoldDB" id="A0A9D2PAT4"/>
<reference evidence="3" key="1">
    <citation type="journal article" date="2021" name="PeerJ">
        <title>Extensive microbial diversity within the chicken gut microbiome revealed by metagenomics and culture.</title>
        <authorList>
            <person name="Gilroy R."/>
            <person name="Ravi A."/>
            <person name="Getino M."/>
            <person name="Pursley I."/>
            <person name="Horton D.L."/>
            <person name="Alikhan N.F."/>
            <person name="Baker D."/>
            <person name="Gharbi K."/>
            <person name="Hall N."/>
            <person name="Watson M."/>
            <person name="Adriaenssens E.M."/>
            <person name="Foster-Nyarko E."/>
            <person name="Jarju S."/>
            <person name="Secka A."/>
            <person name="Antonio M."/>
            <person name="Oren A."/>
            <person name="Chaudhuri R.R."/>
            <person name="La Ragione R."/>
            <person name="Hildebrand F."/>
            <person name="Pallen M.J."/>
        </authorList>
    </citation>
    <scope>NUCLEOTIDE SEQUENCE</scope>
    <source>
        <strain evidence="3">CHK183-5548</strain>
    </source>
</reference>
<dbReference type="PROSITE" id="PS51257">
    <property type="entry name" value="PROKAR_LIPOPROTEIN"/>
    <property type="match status" value="1"/>
</dbReference>
<keyword evidence="2" id="KW-0732">Signal</keyword>
<reference evidence="3" key="2">
    <citation type="submission" date="2021-04" db="EMBL/GenBank/DDBJ databases">
        <authorList>
            <person name="Gilroy R."/>
        </authorList>
    </citation>
    <scope>NUCLEOTIDE SEQUENCE</scope>
    <source>
        <strain evidence="3">CHK183-5548</strain>
    </source>
</reference>
<comment type="caution">
    <text evidence="3">The sequence shown here is derived from an EMBL/GenBank/DDBJ whole genome shotgun (WGS) entry which is preliminary data.</text>
</comment>
<feature type="compositionally biased region" description="Polar residues" evidence="1">
    <location>
        <begin position="29"/>
        <end position="38"/>
    </location>
</feature>